<dbReference type="Gene3D" id="3.40.367.20">
    <property type="match status" value="1"/>
</dbReference>
<dbReference type="SUPFAM" id="SSF53067">
    <property type="entry name" value="Actin-like ATPase domain"/>
    <property type="match status" value="1"/>
</dbReference>
<dbReference type="InterPro" id="IPR003836">
    <property type="entry name" value="Glucokinase"/>
</dbReference>
<dbReference type="EMBL" id="JAUTWS010000008">
    <property type="protein sequence ID" value="MDO9708741.1"/>
    <property type="molecule type" value="Genomic_DNA"/>
</dbReference>
<dbReference type="Proteomes" id="UP001243009">
    <property type="component" value="Unassembled WGS sequence"/>
</dbReference>
<dbReference type="HAMAP" id="MF_00524">
    <property type="entry name" value="Glucokinase"/>
    <property type="match status" value="1"/>
</dbReference>
<dbReference type="InterPro" id="IPR043129">
    <property type="entry name" value="ATPase_NBD"/>
</dbReference>
<comment type="catalytic activity">
    <reaction evidence="3">
        <text>D-glucose + ATP = D-glucose 6-phosphate + ADP + H(+)</text>
        <dbReference type="Rhea" id="RHEA:17825"/>
        <dbReference type="ChEBI" id="CHEBI:4167"/>
        <dbReference type="ChEBI" id="CHEBI:15378"/>
        <dbReference type="ChEBI" id="CHEBI:30616"/>
        <dbReference type="ChEBI" id="CHEBI:61548"/>
        <dbReference type="ChEBI" id="CHEBI:456216"/>
        <dbReference type="EC" id="2.7.1.2"/>
    </reaction>
</comment>
<dbReference type="CDD" id="cd24008">
    <property type="entry name" value="ASKHA_NBD_GLK"/>
    <property type="match status" value="1"/>
</dbReference>
<gene>
    <name evidence="3 5" type="primary">glk</name>
    <name evidence="5" type="ORF">Q7A36_10355</name>
</gene>
<comment type="caution">
    <text evidence="5">The sequence shown here is derived from an EMBL/GenBank/DDBJ whole genome shotgun (WGS) entry which is preliminary data.</text>
</comment>
<comment type="subcellular location">
    <subcellularLocation>
        <location evidence="3">Cytoplasm</location>
    </subcellularLocation>
</comment>
<proteinExistence type="inferred from homology"/>
<dbReference type="EC" id="2.7.1.2" evidence="3"/>
<dbReference type="InterPro" id="IPR050201">
    <property type="entry name" value="Bacterial_glucokinase"/>
</dbReference>
<evidence type="ECO:0000313" key="5">
    <source>
        <dbReference type="EMBL" id="MDO9708741.1"/>
    </source>
</evidence>
<evidence type="ECO:0000256" key="2">
    <source>
        <dbReference type="ARBA" id="ARBA00022777"/>
    </source>
</evidence>
<dbReference type="RefSeq" id="WP_305103607.1">
    <property type="nucleotide sequence ID" value="NZ_JAUTWS010000008.1"/>
</dbReference>
<keyword evidence="1 3" id="KW-0808">Transferase</keyword>
<sequence>MSTLLADIGGTNARFALLEGEGWTPPLHLPLSGFTGIAAAIAAFLGDRPPPAAAVLAVAGPVQRNRVTLTNRGWVVDGAEIAAALGIGHVQVINDFAALSWSLPHLAPADLHPLGGGQGERGEPLAVVGPGTGLGVGAFLPPDRVLVTEGGHASLAAHDAREAAVVEWLRARHGHVSAERLLSGQGIENIHTALAALDDGGAAPLDAATVTARGLSGECPTCREALEMFCALLGGVAGDLALLYGARGGVYVAGGICPRFPEFLAASRFRARFEAKGRFKAWLAPIPAFLILRPDAAMLGLSALARRERLAM</sequence>
<keyword evidence="6" id="KW-1185">Reference proteome</keyword>
<dbReference type="GO" id="GO:0004340">
    <property type="term" value="F:glucokinase activity"/>
    <property type="evidence" value="ECO:0007669"/>
    <property type="project" value="UniProtKB-EC"/>
</dbReference>
<evidence type="ECO:0000256" key="3">
    <source>
        <dbReference type="HAMAP-Rule" id="MF_00524"/>
    </source>
</evidence>
<keyword evidence="2 3" id="KW-0418">Kinase</keyword>
<dbReference type="NCBIfam" id="TIGR00749">
    <property type="entry name" value="glk"/>
    <property type="match status" value="1"/>
</dbReference>
<dbReference type="Gene3D" id="3.30.420.40">
    <property type="match status" value="1"/>
</dbReference>
<accession>A0ABT9DXY2</accession>
<feature type="binding site" evidence="3">
    <location>
        <begin position="6"/>
        <end position="11"/>
    </location>
    <ligand>
        <name>ATP</name>
        <dbReference type="ChEBI" id="CHEBI:30616"/>
    </ligand>
</feature>
<reference evidence="5 6" key="1">
    <citation type="submission" date="2023-08" db="EMBL/GenBank/DDBJ databases">
        <title>The draft genome sequence of Paracraurococcus sp. LOR1-02.</title>
        <authorList>
            <person name="Kingkaew E."/>
            <person name="Tanasupawat S."/>
        </authorList>
    </citation>
    <scope>NUCLEOTIDE SEQUENCE [LARGE SCALE GENOMIC DNA]</scope>
    <source>
        <strain evidence="5 6">LOR1-02</strain>
    </source>
</reference>
<keyword evidence="3" id="KW-0067">ATP-binding</keyword>
<name>A0ABT9DXY2_9PROT</name>
<keyword evidence="3" id="KW-0324">Glycolysis</keyword>
<dbReference type="PANTHER" id="PTHR47690:SF1">
    <property type="entry name" value="GLUCOKINASE"/>
    <property type="match status" value="1"/>
</dbReference>
<evidence type="ECO:0000256" key="1">
    <source>
        <dbReference type="ARBA" id="ARBA00022679"/>
    </source>
</evidence>
<dbReference type="Pfam" id="PF02685">
    <property type="entry name" value="Glucokinase"/>
    <property type="match status" value="1"/>
</dbReference>
<evidence type="ECO:0000256" key="4">
    <source>
        <dbReference type="RuleBase" id="RU004046"/>
    </source>
</evidence>
<comment type="similarity">
    <text evidence="3 4">Belongs to the bacterial glucokinase family.</text>
</comment>
<keyword evidence="3" id="KW-0963">Cytoplasm</keyword>
<keyword evidence="3" id="KW-0547">Nucleotide-binding</keyword>
<protein>
    <recommendedName>
        <fullName evidence="3">Glucokinase</fullName>
        <ecNumber evidence="3">2.7.1.2</ecNumber>
    </recommendedName>
    <alternativeName>
        <fullName evidence="3">Glucose kinase</fullName>
    </alternativeName>
</protein>
<organism evidence="5 6">
    <name type="scientific">Paracraurococcus lichenis</name>
    <dbReference type="NCBI Taxonomy" id="3064888"/>
    <lineage>
        <taxon>Bacteria</taxon>
        <taxon>Pseudomonadati</taxon>
        <taxon>Pseudomonadota</taxon>
        <taxon>Alphaproteobacteria</taxon>
        <taxon>Acetobacterales</taxon>
        <taxon>Roseomonadaceae</taxon>
        <taxon>Paracraurococcus</taxon>
    </lineage>
</organism>
<evidence type="ECO:0000313" key="6">
    <source>
        <dbReference type="Proteomes" id="UP001243009"/>
    </source>
</evidence>
<dbReference type="PANTHER" id="PTHR47690">
    <property type="entry name" value="GLUCOKINASE"/>
    <property type="match status" value="1"/>
</dbReference>